<dbReference type="PROSITE" id="PS00041">
    <property type="entry name" value="HTH_ARAC_FAMILY_1"/>
    <property type="match status" value="1"/>
</dbReference>
<gene>
    <name evidence="6" type="ORF">SD10_14455</name>
</gene>
<dbReference type="SMART" id="SM00342">
    <property type="entry name" value="HTH_ARAC"/>
    <property type="match status" value="1"/>
</dbReference>
<evidence type="ECO:0000256" key="3">
    <source>
        <dbReference type="ARBA" id="ARBA00023163"/>
    </source>
</evidence>
<dbReference type="InterPro" id="IPR009057">
    <property type="entry name" value="Homeodomain-like_sf"/>
</dbReference>
<dbReference type="InterPro" id="IPR018060">
    <property type="entry name" value="HTH_AraC"/>
</dbReference>
<organism evidence="6 7">
    <name type="scientific">Spirosoma radiotolerans</name>
    <dbReference type="NCBI Taxonomy" id="1379870"/>
    <lineage>
        <taxon>Bacteria</taxon>
        <taxon>Pseudomonadati</taxon>
        <taxon>Bacteroidota</taxon>
        <taxon>Cytophagia</taxon>
        <taxon>Cytophagales</taxon>
        <taxon>Cytophagaceae</taxon>
        <taxon>Spirosoma</taxon>
    </lineage>
</organism>
<evidence type="ECO:0000259" key="5">
    <source>
        <dbReference type="PROSITE" id="PS01124"/>
    </source>
</evidence>
<keyword evidence="1" id="KW-0805">Transcription regulation</keyword>
<dbReference type="EMBL" id="CP010429">
    <property type="protein sequence ID" value="AKD55924.1"/>
    <property type="molecule type" value="Genomic_DNA"/>
</dbReference>
<keyword evidence="4" id="KW-0472">Membrane</keyword>
<keyword evidence="2" id="KW-0238">DNA-binding</keyword>
<dbReference type="Pfam" id="PF12833">
    <property type="entry name" value="HTH_18"/>
    <property type="match status" value="1"/>
</dbReference>
<feature type="transmembrane region" description="Helical" evidence="4">
    <location>
        <begin position="107"/>
        <end position="124"/>
    </location>
</feature>
<accession>A0A0E3ZWY5</accession>
<feature type="domain" description="HTH araC/xylS-type" evidence="5">
    <location>
        <begin position="269"/>
        <end position="370"/>
    </location>
</feature>
<dbReference type="SUPFAM" id="SSF46689">
    <property type="entry name" value="Homeodomain-like"/>
    <property type="match status" value="1"/>
</dbReference>
<dbReference type="PATRIC" id="fig|1379870.5.peg.3143"/>
<dbReference type="PANTHER" id="PTHR43280:SF29">
    <property type="entry name" value="ARAC-FAMILY TRANSCRIPTIONAL REGULATOR"/>
    <property type="match status" value="1"/>
</dbReference>
<evidence type="ECO:0000313" key="6">
    <source>
        <dbReference type="EMBL" id="AKD55924.1"/>
    </source>
</evidence>
<keyword evidence="4" id="KW-1133">Transmembrane helix</keyword>
<proteinExistence type="predicted"/>
<reference evidence="6 7" key="1">
    <citation type="journal article" date="2014" name="Curr. Microbiol.">
        <title>Spirosoma radiotolerans sp. nov., a gamma-radiation-resistant bacterium isolated from gamma ray-irradiated soil.</title>
        <authorList>
            <person name="Lee J.J."/>
            <person name="Srinivasan S."/>
            <person name="Lim S."/>
            <person name="Joe M."/>
            <person name="Im S."/>
            <person name="Bae S.I."/>
            <person name="Park K.R."/>
            <person name="Han J.H."/>
            <person name="Park S.H."/>
            <person name="Joo B.M."/>
            <person name="Park S.J."/>
            <person name="Kim M.K."/>
        </authorList>
    </citation>
    <scope>NUCLEOTIDE SEQUENCE [LARGE SCALE GENOMIC DNA]</scope>
    <source>
        <strain evidence="6 7">DG5A</strain>
    </source>
</reference>
<dbReference type="PANTHER" id="PTHR43280">
    <property type="entry name" value="ARAC-FAMILY TRANSCRIPTIONAL REGULATOR"/>
    <property type="match status" value="1"/>
</dbReference>
<dbReference type="PROSITE" id="PS01124">
    <property type="entry name" value="HTH_ARAC_FAMILY_2"/>
    <property type="match status" value="1"/>
</dbReference>
<feature type="transmembrane region" description="Helical" evidence="4">
    <location>
        <begin position="67"/>
        <end position="86"/>
    </location>
</feature>
<evidence type="ECO:0000256" key="2">
    <source>
        <dbReference type="ARBA" id="ARBA00023125"/>
    </source>
</evidence>
<dbReference type="InterPro" id="IPR018062">
    <property type="entry name" value="HTH_AraC-typ_CS"/>
</dbReference>
<dbReference type="GO" id="GO:0043565">
    <property type="term" value="F:sequence-specific DNA binding"/>
    <property type="evidence" value="ECO:0007669"/>
    <property type="project" value="InterPro"/>
</dbReference>
<protein>
    <recommendedName>
        <fullName evidence="5">HTH araC/xylS-type domain-containing protein</fullName>
    </recommendedName>
</protein>
<dbReference type="GO" id="GO:0003700">
    <property type="term" value="F:DNA-binding transcription factor activity"/>
    <property type="evidence" value="ECO:0007669"/>
    <property type="project" value="InterPro"/>
</dbReference>
<keyword evidence="4" id="KW-0812">Transmembrane</keyword>
<feature type="transmembrane region" description="Helical" evidence="4">
    <location>
        <begin position="181"/>
        <end position="202"/>
    </location>
</feature>
<evidence type="ECO:0000313" key="7">
    <source>
        <dbReference type="Proteomes" id="UP000033054"/>
    </source>
</evidence>
<feature type="transmembrane region" description="Helical" evidence="4">
    <location>
        <begin position="214"/>
        <end position="231"/>
    </location>
</feature>
<dbReference type="KEGG" id="srd:SD10_14455"/>
<dbReference type="OrthoDB" id="5492415at2"/>
<dbReference type="STRING" id="1379870.SD10_14455"/>
<dbReference type="HOGENOM" id="CLU_041408_3_0_10"/>
<dbReference type="Gene3D" id="1.10.10.60">
    <property type="entry name" value="Homeodomain-like"/>
    <property type="match status" value="2"/>
</dbReference>
<dbReference type="Proteomes" id="UP000033054">
    <property type="component" value="Chromosome"/>
</dbReference>
<dbReference type="AlphaFoldDB" id="A0A0E3ZWY5"/>
<feature type="transmembrane region" description="Helical" evidence="4">
    <location>
        <begin position="6"/>
        <end position="28"/>
    </location>
</feature>
<sequence>MQIRFAFEVVLALSIINIGFFSAGLLWFTSYNRQANRFLAGLMTAISFWQIDGFFRVSGLYRQNAGLYFLPIFYSFAFGPLIYFYVKSLTNSDFRFERKHWLHFLPVAIQALLYIFLTCQSYEFRNWFWATVHYPITYSIEFDGSWLSLLIYLILSLRLLRKYSRYVQENFSETSRLTLRWLQVLLVILAVVCVQWAVELILRDVFHSFYQYDYSYWLLCLLLIVLGVAGLKQDNLASVQFKNDAAADSPINPVKVAIDVNPDHVERIRRAMDVDKLYLNPTLTLTELAQHVDLNPKVVSQVINAGIGKSFNDFVNDYRVSEVKQRLRSNDLARLTLLGIALESGFNSKTTFNRIFRQHTGQSPSEFAQPD</sequence>
<name>A0A0E3ZWY5_9BACT</name>
<evidence type="ECO:0000256" key="4">
    <source>
        <dbReference type="SAM" id="Phobius"/>
    </source>
</evidence>
<dbReference type="RefSeq" id="WP_046574563.1">
    <property type="nucleotide sequence ID" value="NZ_CP010429.1"/>
</dbReference>
<feature type="transmembrane region" description="Helical" evidence="4">
    <location>
        <begin position="144"/>
        <end position="160"/>
    </location>
</feature>
<evidence type="ECO:0000256" key="1">
    <source>
        <dbReference type="ARBA" id="ARBA00023015"/>
    </source>
</evidence>
<keyword evidence="7" id="KW-1185">Reference proteome</keyword>
<keyword evidence="3" id="KW-0804">Transcription</keyword>